<dbReference type="Gene3D" id="3.30.160.60">
    <property type="entry name" value="Classic Zinc Finger"/>
    <property type="match status" value="5"/>
</dbReference>
<evidence type="ECO:0000259" key="14">
    <source>
        <dbReference type="PROSITE" id="PS50157"/>
    </source>
</evidence>
<evidence type="ECO:0000256" key="12">
    <source>
        <dbReference type="PROSITE-ProRule" id="PRU00042"/>
    </source>
</evidence>
<dbReference type="InterPro" id="IPR050589">
    <property type="entry name" value="Ikaros_C2H2-ZF"/>
</dbReference>
<comment type="function">
    <text evidence="1">May be involved in transcriptional regulation.</text>
</comment>
<reference evidence="15" key="3">
    <citation type="submission" date="2025-09" db="UniProtKB">
        <authorList>
            <consortium name="Ensembl"/>
        </authorList>
    </citation>
    <scope>IDENTIFICATION</scope>
</reference>
<organism evidence="15 16">
    <name type="scientific">Sparus aurata</name>
    <name type="common">Gilthead sea bream</name>
    <dbReference type="NCBI Taxonomy" id="8175"/>
    <lineage>
        <taxon>Eukaryota</taxon>
        <taxon>Metazoa</taxon>
        <taxon>Chordata</taxon>
        <taxon>Craniata</taxon>
        <taxon>Vertebrata</taxon>
        <taxon>Euteleostomi</taxon>
        <taxon>Actinopterygii</taxon>
        <taxon>Neopterygii</taxon>
        <taxon>Teleostei</taxon>
        <taxon>Neoteleostei</taxon>
        <taxon>Acanthomorphata</taxon>
        <taxon>Eupercaria</taxon>
        <taxon>Spariformes</taxon>
        <taxon>Sparidae</taxon>
        <taxon>Sparus</taxon>
    </lineage>
</organism>
<evidence type="ECO:0000313" key="16">
    <source>
        <dbReference type="Proteomes" id="UP000472265"/>
    </source>
</evidence>
<dbReference type="PROSITE" id="PS50157">
    <property type="entry name" value="ZINC_FINGER_C2H2_2"/>
    <property type="match status" value="4"/>
</dbReference>
<dbReference type="InterPro" id="IPR013087">
    <property type="entry name" value="Znf_C2H2_type"/>
</dbReference>
<evidence type="ECO:0000256" key="11">
    <source>
        <dbReference type="ARBA" id="ARBA00023242"/>
    </source>
</evidence>
<dbReference type="InterPro" id="IPR036236">
    <property type="entry name" value="Znf_C2H2_sf"/>
</dbReference>
<dbReference type="GO" id="GO:0008270">
    <property type="term" value="F:zinc ion binding"/>
    <property type="evidence" value="ECO:0007669"/>
    <property type="project" value="UniProtKB-KW"/>
</dbReference>
<keyword evidence="8" id="KW-0805">Transcription regulation</keyword>
<evidence type="ECO:0000256" key="4">
    <source>
        <dbReference type="ARBA" id="ARBA00022723"/>
    </source>
</evidence>
<comment type="similarity">
    <text evidence="3">Belongs to the krueppel C2H2-type zinc-finger protein family.</text>
</comment>
<comment type="subcellular location">
    <subcellularLocation>
        <location evidence="2">Nucleus</location>
    </subcellularLocation>
</comment>
<evidence type="ECO:0000256" key="7">
    <source>
        <dbReference type="ARBA" id="ARBA00022833"/>
    </source>
</evidence>
<reference evidence="15" key="1">
    <citation type="submission" date="2021-04" db="EMBL/GenBank/DDBJ databases">
        <authorList>
            <consortium name="Wellcome Sanger Institute Data Sharing"/>
        </authorList>
    </citation>
    <scope>NUCLEOTIDE SEQUENCE [LARGE SCALE GENOMIC DNA]</scope>
</reference>
<dbReference type="PANTHER" id="PTHR24404:SF106">
    <property type="entry name" value="C2H2-TYPE DOMAIN-CONTAINING PROTEIN"/>
    <property type="match status" value="1"/>
</dbReference>
<keyword evidence="5" id="KW-0677">Repeat</keyword>
<keyword evidence="6 12" id="KW-0863">Zinc-finger</keyword>
<protein>
    <recommendedName>
        <fullName evidence="14">C2H2-type domain-containing protein</fullName>
    </recommendedName>
</protein>
<dbReference type="FunFam" id="3.30.160.60:FF:002288">
    <property type="entry name" value="Zinc finger protein 700"/>
    <property type="match status" value="1"/>
</dbReference>
<keyword evidence="9" id="KW-0238">DNA-binding</keyword>
<evidence type="ECO:0000313" key="15">
    <source>
        <dbReference type="Ensembl" id="ENSSAUP00010003049.1"/>
    </source>
</evidence>
<keyword evidence="4" id="KW-0479">Metal-binding</keyword>
<evidence type="ECO:0000256" key="8">
    <source>
        <dbReference type="ARBA" id="ARBA00023015"/>
    </source>
</evidence>
<feature type="domain" description="C2H2-type" evidence="14">
    <location>
        <begin position="220"/>
        <end position="247"/>
    </location>
</feature>
<dbReference type="OMA" id="MAKSHEG"/>
<accession>A0A671TMA6</accession>
<evidence type="ECO:0000256" key="10">
    <source>
        <dbReference type="ARBA" id="ARBA00023163"/>
    </source>
</evidence>
<evidence type="ECO:0000256" key="5">
    <source>
        <dbReference type="ARBA" id="ARBA00022737"/>
    </source>
</evidence>
<keyword evidence="16" id="KW-1185">Reference proteome</keyword>
<keyword evidence="10" id="KW-0804">Transcription</keyword>
<dbReference type="InParanoid" id="A0A671TMA6"/>
<evidence type="ECO:0000256" key="2">
    <source>
        <dbReference type="ARBA" id="ARBA00004123"/>
    </source>
</evidence>
<feature type="domain" description="C2H2-type" evidence="14">
    <location>
        <begin position="149"/>
        <end position="176"/>
    </location>
</feature>
<dbReference type="InterPro" id="IPR056436">
    <property type="entry name" value="Znf-C2H2_ZIC1-5/GLI1-3-like"/>
</dbReference>
<keyword evidence="7" id="KW-0862">Zinc</keyword>
<dbReference type="PANTHER" id="PTHR24404">
    <property type="entry name" value="ZINC FINGER PROTEIN"/>
    <property type="match status" value="1"/>
</dbReference>
<dbReference type="FunFam" id="3.30.160.60:FF:000478">
    <property type="entry name" value="Zinc finger protein 133"/>
    <property type="match status" value="1"/>
</dbReference>
<dbReference type="FunFam" id="3.30.160.60:FF:001498">
    <property type="entry name" value="Zinc finger protein 404"/>
    <property type="match status" value="1"/>
</dbReference>
<evidence type="ECO:0000256" key="3">
    <source>
        <dbReference type="ARBA" id="ARBA00006991"/>
    </source>
</evidence>
<feature type="domain" description="C2H2-type" evidence="14">
    <location>
        <begin position="121"/>
        <end position="148"/>
    </location>
</feature>
<dbReference type="Pfam" id="PF23561">
    <property type="entry name" value="zf-C2H2_15"/>
    <property type="match status" value="1"/>
</dbReference>
<dbReference type="GO" id="GO:0000978">
    <property type="term" value="F:RNA polymerase II cis-regulatory region sequence-specific DNA binding"/>
    <property type="evidence" value="ECO:0007669"/>
    <property type="project" value="TreeGrafter"/>
</dbReference>
<keyword evidence="11" id="KW-0539">Nucleus</keyword>
<evidence type="ECO:0000256" key="9">
    <source>
        <dbReference type="ARBA" id="ARBA00023125"/>
    </source>
</evidence>
<dbReference type="Ensembl" id="ENSSAUT00010003266.1">
    <property type="protein sequence ID" value="ENSSAUP00010003049.1"/>
    <property type="gene ID" value="ENSSAUG00010001562.1"/>
</dbReference>
<name>A0A671TMA6_SPAAU</name>
<dbReference type="GO" id="GO:0005634">
    <property type="term" value="C:nucleus"/>
    <property type="evidence" value="ECO:0007669"/>
    <property type="project" value="UniProtKB-SubCell"/>
</dbReference>
<sequence length="289" mass="33040">MVIVEHPLVKEEPVDQCISPDTEADTSNGAEVRLPKSEPSSDCELSPSPAAVTVSVNESIKDEWNESDGSSSPQSHSIEVYVELEEPPREEKTCRFCGKGFKRDSHLIRHVDQSHNGHKAFKCLKCNKEFEQRHHLIVHVRIHTGEKPFSCDFCDKTFSQNSSRIVHMRVHTGEKPYFCKKCGKSFPSGKHFRFCNVQNEGKNTPERGDIDENLKEEKAFKCSECSKEFKQKHQLVLHLRVHTGEKPYRLCDRNNFSKIKCALSHLEWSVSSLISHESNKLLNVLILVE</sequence>
<evidence type="ECO:0000256" key="6">
    <source>
        <dbReference type="ARBA" id="ARBA00022771"/>
    </source>
</evidence>
<dbReference type="SUPFAM" id="SSF57667">
    <property type="entry name" value="beta-beta-alpha zinc fingers"/>
    <property type="match status" value="3"/>
</dbReference>
<dbReference type="GO" id="GO:0003700">
    <property type="term" value="F:DNA-binding transcription factor activity"/>
    <property type="evidence" value="ECO:0007669"/>
    <property type="project" value="TreeGrafter"/>
</dbReference>
<dbReference type="PROSITE" id="PS00028">
    <property type="entry name" value="ZINC_FINGER_C2H2_1"/>
    <property type="match status" value="4"/>
</dbReference>
<dbReference type="AlphaFoldDB" id="A0A671TMA6"/>
<dbReference type="GeneTree" id="ENSGT00940000162333"/>
<evidence type="ECO:0000256" key="1">
    <source>
        <dbReference type="ARBA" id="ARBA00003767"/>
    </source>
</evidence>
<feature type="domain" description="C2H2-type" evidence="14">
    <location>
        <begin position="92"/>
        <end position="120"/>
    </location>
</feature>
<dbReference type="GO" id="GO:0006357">
    <property type="term" value="P:regulation of transcription by RNA polymerase II"/>
    <property type="evidence" value="ECO:0007669"/>
    <property type="project" value="TreeGrafter"/>
</dbReference>
<evidence type="ECO:0000256" key="13">
    <source>
        <dbReference type="SAM" id="MobiDB-lite"/>
    </source>
</evidence>
<reference evidence="15" key="2">
    <citation type="submission" date="2025-08" db="UniProtKB">
        <authorList>
            <consortium name="Ensembl"/>
        </authorList>
    </citation>
    <scope>IDENTIFICATION</scope>
</reference>
<dbReference type="Pfam" id="PF00096">
    <property type="entry name" value="zf-C2H2"/>
    <property type="match status" value="3"/>
</dbReference>
<proteinExistence type="inferred from homology"/>
<dbReference type="SMART" id="SM00355">
    <property type="entry name" value="ZnF_C2H2"/>
    <property type="match status" value="4"/>
</dbReference>
<dbReference type="Proteomes" id="UP000472265">
    <property type="component" value="Chromosome 15"/>
</dbReference>
<feature type="region of interest" description="Disordered" evidence="13">
    <location>
        <begin position="1"/>
        <end position="54"/>
    </location>
</feature>